<dbReference type="EMBL" id="CP021983">
    <property type="protein sequence ID" value="ASC71503.1"/>
    <property type="molecule type" value="Genomic_DNA"/>
</dbReference>
<dbReference type="Proteomes" id="UP000191901">
    <property type="component" value="Chromosome"/>
</dbReference>
<organism evidence="1 2">
    <name type="scientific">Halomicronema hongdechloris C2206</name>
    <dbReference type="NCBI Taxonomy" id="1641165"/>
    <lineage>
        <taxon>Bacteria</taxon>
        <taxon>Bacillati</taxon>
        <taxon>Cyanobacteriota</taxon>
        <taxon>Cyanophyceae</taxon>
        <taxon>Nodosilineales</taxon>
        <taxon>Nodosilineaceae</taxon>
        <taxon>Halomicronema</taxon>
    </lineage>
</organism>
<evidence type="ECO:0000313" key="1">
    <source>
        <dbReference type="EMBL" id="ASC71503.1"/>
    </source>
</evidence>
<dbReference type="RefSeq" id="WP_187329582.1">
    <property type="nucleotide sequence ID" value="NZ_CP021983.2"/>
</dbReference>
<gene>
    <name evidence="1" type="ORF">XM38_024550</name>
</gene>
<dbReference type="AlphaFoldDB" id="A0A1Z3HMH7"/>
<dbReference type="KEGG" id="hhg:XM38_024550"/>
<accession>A0A1Z3HMH7</accession>
<evidence type="ECO:0000313" key="2">
    <source>
        <dbReference type="Proteomes" id="UP000191901"/>
    </source>
</evidence>
<protein>
    <submittedName>
        <fullName evidence="1">Uncharacterized protein</fullName>
    </submittedName>
</protein>
<sequence>MNQVLIGYLNFRNGIISPSHFEGFKRDAQDVFSYKTVRSHWEKARMAHSEEFRLFVETELMWRDEVAA</sequence>
<reference evidence="1 2" key="1">
    <citation type="journal article" date="2016" name="Biochim. Biophys. Acta">
        <title>Characterization of red-shifted phycobilisomes isolated from the chlorophyll f-containing cyanobacterium Halomicronema hongdechloris.</title>
        <authorList>
            <person name="Li Y."/>
            <person name="Lin Y."/>
            <person name="Garvey C.J."/>
            <person name="Birch D."/>
            <person name="Corkery R.W."/>
            <person name="Loughlin P.C."/>
            <person name="Scheer H."/>
            <person name="Willows R.D."/>
            <person name="Chen M."/>
        </authorList>
    </citation>
    <scope>NUCLEOTIDE SEQUENCE [LARGE SCALE GENOMIC DNA]</scope>
    <source>
        <strain evidence="1 2">C2206</strain>
    </source>
</reference>
<keyword evidence="2" id="KW-1185">Reference proteome</keyword>
<proteinExistence type="predicted"/>
<name>A0A1Z3HMH7_9CYAN</name>